<keyword evidence="3" id="KW-1185">Reference proteome</keyword>
<evidence type="ECO:0000313" key="3">
    <source>
        <dbReference type="Proteomes" id="UP000269721"/>
    </source>
</evidence>
<evidence type="ECO:0000313" key="2">
    <source>
        <dbReference type="EMBL" id="RKO93092.1"/>
    </source>
</evidence>
<reference evidence="3" key="1">
    <citation type="journal article" date="2018" name="Nat. Microbiol.">
        <title>Leveraging single-cell genomics to expand the fungal tree of life.</title>
        <authorList>
            <person name="Ahrendt S.R."/>
            <person name="Quandt C.A."/>
            <person name="Ciobanu D."/>
            <person name="Clum A."/>
            <person name="Salamov A."/>
            <person name="Andreopoulos B."/>
            <person name="Cheng J.F."/>
            <person name="Woyke T."/>
            <person name="Pelin A."/>
            <person name="Henrissat B."/>
            <person name="Reynolds N.K."/>
            <person name="Benny G.L."/>
            <person name="Smith M.E."/>
            <person name="James T.Y."/>
            <person name="Grigoriev I.V."/>
        </authorList>
    </citation>
    <scope>NUCLEOTIDE SEQUENCE [LARGE SCALE GENOMIC DNA]</scope>
</reference>
<name>A0A4P9WL28_9FUNG</name>
<feature type="region of interest" description="Disordered" evidence="1">
    <location>
        <begin position="1"/>
        <end position="42"/>
    </location>
</feature>
<dbReference type="Proteomes" id="UP000269721">
    <property type="component" value="Unassembled WGS sequence"/>
</dbReference>
<proteinExistence type="predicted"/>
<organism evidence="2 3">
    <name type="scientific">Blyttiomyces helicus</name>
    <dbReference type="NCBI Taxonomy" id="388810"/>
    <lineage>
        <taxon>Eukaryota</taxon>
        <taxon>Fungi</taxon>
        <taxon>Fungi incertae sedis</taxon>
        <taxon>Chytridiomycota</taxon>
        <taxon>Chytridiomycota incertae sedis</taxon>
        <taxon>Chytridiomycetes</taxon>
        <taxon>Chytridiomycetes incertae sedis</taxon>
        <taxon>Blyttiomyces</taxon>
    </lineage>
</organism>
<dbReference type="EMBL" id="KZ994377">
    <property type="protein sequence ID" value="RKO93092.1"/>
    <property type="molecule type" value="Genomic_DNA"/>
</dbReference>
<accession>A0A4P9WL28</accession>
<evidence type="ECO:0000256" key="1">
    <source>
        <dbReference type="SAM" id="MobiDB-lite"/>
    </source>
</evidence>
<gene>
    <name evidence="2" type="ORF">BDK51DRAFT_38559</name>
</gene>
<protein>
    <submittedName>
        <fullName evidence="2">Uncharacterized protein</fullName>
    </submittedName>
</protein>
<sequence>MQRVETGRYERERRSRPEEFSVKSDQHDPDTLEDGKDGKGMAGEGCVAAVVTLERFDDERTGGPVGKALKESKDLGWMHSGAINQGDEQAWCGKGLTLDARSTEASMAQDSMGSSPLLGSFSRNLYGGRGTSGIYGQQRALGVSGLGFGGDSFSFNRKPLGLPTRRHRRGDDPPATLQQPHRRSDRGPDGDAPKSTIAPLTQQGEPVQPAELVEILSRDRAAEQLVHLWVQRTNAERSNNRKTDDVIANLVQKGIHRAVPHPVTDVLDDLNDYIDATWENSKLFLLLYQGQANRIVAHLQNQAYMFSSRRRFAGPQLFKAY</sequence>
<feature type="compositionally biased region" description="Basic and acidic residues" evidence="1">
    <location>
        <begin position="1"/>
        <end position="39"/>
    </location>
</feature>
<feature type="region of interest" description="Disordered" evidence="1">
    <location>
        <begin position="154"/>
        <end position="204"/>
    </location>
</feature>
<dbReference type="AlphaFoldDB" id="A0A4P9WL28"/>